<reference evidence="6" key="1">
    <citation type="submission" date="2023-03" db="EMBL/GenBank/DDBJ databases">
        <authorList>
            <person name="Shen W."/>
            <person name="Cai J."/>
        </authorList>
    </citation>
    <scope>NUCLEOTIDE SEQUENCE</scope>
    <source>
        <strain evidence="6">B226-2</strain>
    </source>
</reference>
<dbReference type="PROSITE" id="PS50931">
    <property type="entry name" value="HTH_LYSR"/>
    <property type="match status" value="1"/>
</dbReference>
<evidence type="ECO:0000256" key="1">
    <source>
        <dbReference type="ARBA" id="ARBA00009437"/>
    </source>
</evidence>
<dbReference type="SUPFAM" id="SSF53850">
    <property type="entry name" value="Periplasmic binding protein-like II"/>
    <property type="match status" value="1"/>
</dbReference>
<dbReference type="Pfam" id="PF00126">
    <property type="entry name" value="HTH_1"/>
    <property type="match status" value="1"/>
</dbReference>
<dbReference type="RefSeq" id="WP_303218786.1">
    <property type="nucleotide sequence ID" value="NZ_CAUGVL010000018.1"/>
</dbReference>
<accession>A0AAW8TX79</accession>
<dbReference type="EMBL" id="JARQBJ010000004">
    <property type="protein sequence ID" value="MDT2810770.1"/>
    <property type="molecule type" value="Genomic_DNA"/>
</dbReference>
<dbReference type="Gene3D" id="1.10.10.10">
    <property type="entry name" value="Winged helix-like DNA-binding domain superfamily/Winged helix DNA-binding domain"/>
    <property type="match status" value="1"/>
</dbReference>
<dbReference type="PANTHER" id="PTHR30419">
    <property type="entry name" value="HTH-TYPE TRANSCRIPTIONAL REGULATOR YBHD"/>
    <property type="match status" value="1"/>
</dbReference>
<dbReference type="GO" id="GO:0005829">
    <property type="term" value="C:cytosol"/>
    <property type="evidence" value="ECO:0007669"/>
    <property type="project" value="TreeGrafter"/>
</dbReference>
<dbReference type="InterPro" id="IPR050950">
    <property type="entry name" value="HTH-type_LysR_regulators"/>
</dbReference>
<keyword evidence="4" id="KW-0804">Transcription</keyword>
<dbReference type="Gene3D" id="3.40.190.290">
    <property type="match status" value="1"/>
</dbReference>
<keyword evidence="2" id="KW-0805">Transcription regulation</keyword>
<evidence type="ECO:0000259" key="5">
    <source>
        <dbReference type="PROSITE" id="PS50931"/>
    </source>
</evidence>
<organism evidence="6 7">
    <name type="scientific">Enterococcus asini</name>
    <dbReference type="NCBI Taxonomy" id="57732"/>
    <lineage>
        <taxon>Bacteria</taxon>
        <taxon>Bacillati</taxon>
        <taxon>Bacillota</taxon>
        <taxon>Bacilli</taxon>
        <taxon>Lactobacillales</taxon>
        <taxon>Enterococcaceae</taxon>
        <taxon>Enterococcus</taxon>
    </lineage>
</organism>
<dbReference type="GO" id="GO:0003700">
    <property type="term" value="F:DNA-binding transcription factor activity"/>
    <property type="evidence" value="ECO:0007669"/>
    <property type="project" value="InterPro"/>
</dbReference>
<evidence type="ECO:0000256" key="4">
    <source>
        <dbReference type="ARBA" id="ARBA00023163"/>
    </source>
</evidence>
<evidence type="ECO:0000256" key="3">
    <source>
        <dbReference type="ARBA" id="ARBA00023125"/>
    </source>
</evidence>
<sequence>MDIHKLEIFLDLTQTLSYTQTAVRQFTTQSNISKQILALEKELEVPLFDRTHRKITLTQTGEILLPHARSIIAQYHHLQNELAEKRNQEELTLSILTIPTMANYRGFSLITHFLKEHPEVNLQLKEGEGNELLPSLENSPSHVIFARTFDTENRDYDLFVTEEDRFVAVVAKTHPLANKPTIQLAELQNEKFVLLEKETLLHQPTLALCQKAGFTPQVLFQSARIDLLLNMVANELGVSILMEKTIEKNWLDSVAVLPITPTEVSRLGFMRQKNQHSTASRLFWQYLDEVAKK</sequence>
<dbReference type="AlphaFoldDB" id="A0AAW8TX79"/>
<gene>
    <name evidence="6" type="ORF">P7H43_09745</name>
</gene>
<dbReference type="GO" id="GO:0003677">
    <property type="term" value="F:DNA binding"/>
    <property type="evidence" value="ECO:0007669"/>
    <property type="project" value="UniProtKB-KW"/>
</dbReference>
<dbReference type="InterPro" id="IPR000847">
    <property type="entry name" value="LysR_HTH_N"/>
</dbReference>
<evidence type="ECO:0000256" key="2">
    <source>
        <dbReference type="ARBA" id="ARBA00023015"/>
    </source>
</evidence>
<comment type="caution">
    <text evidence="6">The sequence shown here is derived from an EMBL/GenBank/DDBJ whole genome shotgun (WGS) entry which is preliminary data.</text>
</comment>
<dbReference type="PANTHER" id="PTHR30419:SF8">
    <property type="entry name" value="NITROGEN ASSIMILATION TRANSCRIPTIONAL ACTIVATOR-RELATED"/>
    <property type="match status" value="1"/>
</dbReference>
<comment type="similarity">
    <text evidence="1">Belongs to the LysR transcriptional regulatory family.</text>
</comment>
<dbReference type="InterPro" id="IPR036388">
    <property type="entry name" value="WH-like_DNA-bd_sf"/>
</dbReference>
<dbReference type="Proteomes" id="UP001256711">
    <property type="component" value="Unassembled WGS sequence"/>
</dbReference>
<feature type="domain" description="HTH lysR-type" evidence="5">
    <location>
        <begin position="1"/>
        <end position="58"/>
    </location>
</feature>
<dbReference type="FunFam" id="1.10.10.10:FF:000001">
    <property type="entry name" value="LysR family transcriptional regulator"/>
    <property type="match status" value="1"/>
</dbReference>
<dbReference type="SUPFAM" id="SSF46785">
    <property type="entry name" value="Winged helix' DNA-binding domain"/>
    <property type="match status" value="1"/>
</dbReference>
<dbReference type="InterPro" id="IPR036390">
    <property type="entry name" value="WH_DNA-bd_sf"/>
</dbReference>
<protein>
    <submittedName>
        <fullName evidence="6">LysR family transcriptional regulator</fullName>
    </submittedName>
</protein>
<name>A0AAW8TX79_9ENTE</name>
<evidence type="ECO:0000313" key="6">
    <source>
        <dbReference type="EMBL" id="MDT2810770.1"/>
    </source>
</evidence>
<proteinExistence type="inferred from homology"/>
<dbReference type="Pfam" id="PF03466">
    <property type="entry name" value="LysR_substrate"/>
    <property type="match status" value="1"/>
</dbReference>
<dbReference type="InterPro" id="IPR005119">
    <property type="entry name" value="LysR_subst-bd"/>
</dbReference>
<evidence type="ECO:0000313" key="7">
    <source>
        <dbReference type="Proteomes" id="UP001256711"/>
    </source>
</evidence>
<keyword evidence="3" id="KW-0238">DNA-binding</keyword>
<dbReference type="CDD" id="cd05466">
    <property type="entry name" value="PBP2_LTTR_substrate"/>
    <property type="match status" value="1"/>
</dbReference>